<dbReference type="Gene3D" id="2.60.120.700">
    <property type="entry name" value="Peptidase G1"/>
    <property type="match status" value="1"/>
</dbReference>
<keyword evidence="3" id="KW-1185">Reference proteome</keyword>
<gene>
    <name evidence="2" type="ORF">N657DRAFT_630886</name>
</gene>
<dbReference type="PRINTS" id="PR00977">
    <property type="entry name" value="SCYTLDPTASE"/>
</dbReference>
<accession>A0AAN6Z714</accession>
<sequence>MYLIKSVAQYWAWFGWWPNQPTYFSDVVIYAGDTVGLNIAAQSLTSATLSLVNTCTGQLDRANVTMDEWIFEDSSASNGVPLADFATITFSGTRFVTDTGVTGRRRPR</sequence>
<evidence type="ECO:0000313" key="2">
    <source>
        <dbReference type="EMBL" id="KAK4126968.1"/>
    </source>
</evidence>
<dbReference type="RefSeq" id="XP_062650739.1">
    <property type="nucleotide sequence ID" value="XM_062791014.1"/>
</dbReference>
<evidence type="ECO:0000256" key="1">
    <source>
        <dbReference type="PIRSR" id="PIRSR600250-50"/>
    </source>
</evidence>
<dbReference type="InterPro" id="IPR038656">
    <property type="entry name" value="Peptidase_G1_sf"/>
</dbReference>
<dbReference type="Pfam" id="PF01828">
    <property type="entry name" value="Peptidase_A4"/>
    <property type="match status" value="1"/>
</dbReference>
<dbReference type="InterPro" id="IPR013320">
    <property type="entry name" value="ConA-like_dom_sf"/>
</dbReference>
<feature type="active site" description="Proton acceptor" evidence="1">
    <location>
        <position position="72"/>
    </location>
</feature>
<dbReference type="GO" id="GO:0070007">
    <property type="term" value="F:glutamic-type endopeptidase activity"/>
    <property type="evidence" value="ECO:0007669"/>
    <property type="project" value="InterPro"/>
</dbReference>
<evidence type="ECO:0000313" key="3">
    <source>
        <dbReference type="Proteomes" id="UP001302602"/>
    </source>
</evidence>
<organism evidence="2 3">
    <name type="scientific">Parathielavia appendiculata</name>
    <dbReference type="NCBI Taxonomy" id="2587402"/>
    <lineage>
        <taxon>Eukaryota</taxon>
        <taxon>Fungi</taxon>
        <taxon>Dikarya</taxon>
        <taxon>Ascomycota</taxon>
        <taxon>Pezizomycotina</taxon>
        <taxon>Sordariomycetes</taxon>
        <taxon>Sordariomycetidae</taxon>
        <taxon>Sordariales</taxon>
        <taxon>Chaetomiaceae</taxon>
        <taxon>Parathielavia</taxon>
    </lineage>
</organism>
<dbReference type="SUPFAM" id="SSF49899">
    <property type="entry name" value="Concanavalin A-like lectins/glucanases"/>
    <property type="match status" value="1"/>
</dbReference>
<name>A0AAN6Z714_9PEZI</name>
<reference evidence="2" key="1">
    <citation type="journal article" date="2023" name="Mol. Phylogenet. Evol.">
        <title>Genome-scale phylogeny and comparative genomics of the fungal order Sordariales.</title>
        <authorList>
            <person name="Hensen N."/>
            <person name="Bonometti L."/>
            <person name="Westerberg I."/>
            <person name="Brannstrom I.O."/>
            <person name="Guillou S."/>
            <person name="Cros-Aarteil S."/>
            <person name="Calhoun S."/>
            <person name="Haridas S."/>
            <person name="Kuo A."/>
            <person name="Mondo S."/>
            <person name="Pangilinan J."/>
            <person name="Riley R."/>
            <person name="LaButti K."/>
            <person name="Andreopoulos B."/>
            <person name="Lipzen A."/>
            <person name="Chen C."/>
            <person name="Yan M."/>
            <person name="Daum C."/>
            <person name="Ng V."/>
            <person name="Clum A."/>
            <person name="Steindorff A."/>
            <person name="Ohm R.A."/>
            <person name="Martin F."/>
            <person name="Silar P."/>
            <person name="Natvig D.O."/>
            <person name="Lalanne C."/>
            <person name="Gautier V."/>
            <person name="Ament-Velasquez S.L."/>
            <person name="Kruys A."/>
            <person name="Hutchinson M.I."/>
            <person name="Powell A.J."/>
            <person name="Barry K."/>
            <person name="Miller A.N."/>
            <person name="Grigoriev I.V."/>
            <person name="Debuchy R."/>
            <person name="Gladieux P."/>
            <person name="Hiltunen Thoren M."/>
            <person name="Johannesson H."/>
        </authorList>
    </citation>
    <scope>NUCLEOTIDE SEQUENCE</scope>
    <source>
        <strain evidence="2">CBS 731.68</strain>
    </source>
</reference>
<comment type="caution">
    <text evidence="2">The sequence shown here is derived from an EMBL/GenBank/DDBJ whole genome shotgun (WGS) entry which is preliminary data.</text>
</comment>
<reference evidence="2" key="2">
    <citation type="submission" date="2023-05" db="EMBL/GenBank/DDBJ databases">
        <authorList>
            <consortium name="Lawrence Berkeley National Laboratory"/>
            <person name="Steindorff A."/>
            <person name="Hensen N."/>
            <person name="Bonometti L."/>
            <person name="Westerberg I."/>
            <person name="Brannstrom I.O."/>
            <person name="Guillou S."/>
            <person name="Cros-Aarteil S."/>
            <person name="Calhoun S."/>
            <person name="Haridas S."/>
            <person name="Kuo A."/>
            <person name="Mondo S."/>
            <person name="Pangilinan J."/>
            <person name="Riley R."/>
            <person name="Labutti K."/>
            <person name="Andreopoulos B."/>
            <person name="Lipzen A."/>
            <person name="Chen C."/>
            <person name="Yanf M."/>
            <person name="Daum C."/>
            <person name="Ng V."/>
            <person name="Clum A."/>
            <person name="Ohm R."/>
            <person name="Martin F."/>
            <person name="Silar P."/>
            <person name="Natvig D."/>
            <person name="Lalanne C."/>
            <person name="Gautier V."/>
            <person name="Ament-Velasquez S.L."/>
            <person name="Kruys A."/>
            <person name="Hutchinson M.I."/>
            <person name="Powell A.J."/>
            <person name="Barry K."/>
            <person name="Miller A.N."/>
            <person name="Grigoriev I.V."/>
            <person name="Debuchy R."/>
            <person name="Gladieux P."/>
            <person name="Thoren M.H."/>
            <person name="Johannesson H."/>
        </authorList>
    </citation>
    <scope>NUCLEOTIDE SEQUENCE</scope>
    <source>
        <strain evidence="2">CBS 731.68</strain>
    </source>
</reference>
<dbReference type="AlphaFoldDB" id="A0AAN6Z714"/>
<dbReference type="InterPro" id="IPR000250">
    <property type="entry name" value="Peptidase_G1"/>
</dbReference>
<dbReference type="GO" id="GO:0006508">
    <property type="term" value="P:proteolysis"/>
    <property type="evidence" value="ECO:0007669"/>
    <property type="project" value="InterPro"/>
</dbReference>
<dbReference type="Proteomes" id="UP001302602">
    <property type="component" value="Unassembled WGS sequence"/>
</dbReference>
<dbReference type="EMBL" id="MU853224">
    <property type="protein sequence ID" value="KAK4126968.1"/>
    <property type="molecule type" value="Genomic_DNA"/>
</dbReference>
<proteinExistence type="predicted"/>
<dbReference type="GeneID" id="87827783"/>
<protein>
    <submittedName>
        <fullName evidence="2">Uncharacterized protein</fullName>
    </submittedName>
</protein>